<dbReference type="AlphaFoldDB" id="A0A6N7XJC9"/>
<dbReference type="SUPFAM" id="SSF46785">
    <property type="entry name" value="Winged helix' DNA-binding domain"/>
    <property type="match status" value="1"/>
</dbReference>
<evidence type="ECO:0000313" key="7">
    <source>
        <dbReference type="Proteomes" id="UP000469523"/>
    </source>
</evidence>
<name>A0A6N7XJC9_9FIRM</name>
<keyword evidence="3" id="KW-0238">DNA-binding</keyword>
<dbReference type="InterPro" id="IPR000847">
    <property type="entry name" value="LysR_HTH_N"/>
</dbReference>
<dbReference type="EMBL" id="VUNQ01000018">
    <property type="protein sequence ID" value="MSU01696.1"/>
    <property type="molecule type" value="Genomic_DNA"/>
</dbReference>
<comment type="caution">
    <text evidence="6">The sequence shown here is derived from an EMBL/GenBank/DDBJ whole genome shotgun (WGS) entry which is preliminary data.</text>
</comment>
<dbReference type="Proteomes" id="UP000469523">
    <property type="component" value="Unassembled WGS sequence"/>
</dbReference>
<dbReference type="Pfam" id="PF00126">
    <property type="entry name" value="HTH_1"/>
    <property type="match status" value="1"/>
</dbReference>
<dbReference type="Gene3D" id="3.40.190.10">
    <property type="entry name" value="Periplasmic binding protein-like II"/>
    <property type="match status" value="2"/>
</dbReference>
<keyword evidence="2" id="KW-0805">Transcription regulation</keyword>
<dbReference type="PANTHER" id="PTHR30126:SF21">
    <property type="entry name" value="TRANSCRIPTIONAL REGULATOR-RELATED"/>
    <property type="match status" value="1"/>
</dbReference>
<evidence type="ECO:0000256" key="2">
    <source>
        <dbReference type="ARBA" id="ARBA00023015"/>
    </source>
</evidence>
<organism evidence="6 7">
    <name type="scientific">Tissierella pigra</name>
    <dbReference type="NCBI Taxonomy" id="2607614"/>
    <lineage>
        <taxon>Bacteria</taxon>
        <taxon>Bacillati</taxon>
        <taxon>Bacillota</taxon>
        <taxon>Tissierellia</taxon>
        <taxon>Tissierellales</taxon>
        <taxon>Tissierellaceae</taxon>
        <taxon>Tissierella</taxon>
    </lineage>
</organism>
<evidence type="ECO:0000256" key="3">
    <source>
        <dbReference type="ARBA" id="ARBA00023125"/>
    </source>
</evidence>
<comment type="similarity">
    <text evidence="1">Belongs to the LysR transcriptional regulatory family.</text>
</comment>
<feature type="domain" description="HTH lysR-type" evidence="5">
    <location>
        <begin position="1"/>
        <end position="58"/>
    </location>
</feature>
<dbReference type="SUPFAM" id="SSF53850">
    <property type="entry name" value="Periplasmic binding protein-like II"/>
    <property type="match status" value="1"/>
</dbReference>
<evidence type="ECO:0000256" key="1">
    <source>
        <dbReference type="ARBA" id="ARBA00009437"/>
    </source>
</evidence>
<reference evidence="6 7" key="1">
    <citation type="submission" date="2019-09" db="EMBL/GenBank/DDBJ databases">
        <title>In-depth cultivation of the pig gut microbiome towards novel bacterial diversity and tailored functional studies.</title>
        <authorList>
            <person name="Wylensek D."/>
            <person name="Hitch T.C.A."/>
            <person name="Clavel T."/>
        </authorList>
    </citation>
    <scope>NUCLEOTIDE SEQUENCE [LARGE SCALE GENOMIC DNA]</scope>
    <source>
        <strain evidence="6 7">WCA3-693-APC-4?</strain>
    </source>
</reference>
<dbReference type="Gene3D" id="1.10.10.10">
    <property type="entry name" value="Winged helix-like DNA-binding domain superfamily/Winged helix DNA-binding domain"/>
    <property type="match status" value="1"/>
</dbReference>
<dbReference type="Pfam" id="PF03466">
    <property type="entry name" value="LysR_substrate"/>
    <property type="match status" value="1"/>
</dbReference>
<proteinExistence type="inferred from homology"/>
<dbReference type="GO" id="GO:0003700">
    <property type="term" value="F:DNA-binding transcription factor activity"/>
    <property type="evidence" value="ECO:0007669"/>
    <property type="project" value="InterPro"/>
</dbReference>
<keyword evidence="7" id="KW-1185">Reference proteome</keyword>
<protein>
    <submittedName>
        <fullName evidence="6">LysR family transcriptional regulator</fullName>
    </submittedName>
</protein>
<dbReference type="InterPro" id="IPR036390">
    <property type="entry name" value="WH_DNA-bd_sf"/>
</dbReference>
<dbReference type="RefSeq" id="WP_154440106.1">
    <property type="nucleotide sequence ID" value="NZ_JAHLPJ010000001.1"/>
</dbReference>
<dbReference type="CDD" id="cd05466">
    <property type="entry name" value="PBP2_LTTR_substrate"/>
    <property type="match status" value="1"/>
</dbReference>
<evidence type="ECO:0000313" key="6">
    <source>
        <dbReference type="EMBL" id="MSU01696.1"/>
    </source>
</evidence>
<accession>A0A6N7XJC9</accession>
<dbReference type="PANTHER" id="PTHR30126">
    <property type="entry name" value="HTH-TYPE TRANSCRIPTIONAL REGULATOR"/>
    <property type="match status" value="1"/>
</dbReference>
<dbReference type="GO" id="GO:0000976">
    <property type="term" value="F:transcription cis-regulatory region binding"/>
    <property type="evidence" value="ECO:0007669"/>
    <property type="project" value="TreeGrafter"/>
</dbReference>
<gene>
    <name evidence="6" type="ORF">FYJ83_09485</name>
</gene>
<dbReference type="PROSITE" id="PS50931">
    <property type="entry name" value="HTH_LYSR"/>
    <property type="match status" value="1"/>
</dbReference>
<keyword evidence="4" id="KW-0804">Transcription</keyword>
<dbReference type="InterPro" id="IPR005119">
    <property type="entry name" value="LysR_subst-bd"/>
</dbReference>
<dbReference type="InterPro" id="IPR036388">
    <property type="entry name" value="WH-like_DNA-bd_sf"/>
</dbReference>
<sequence length="286" mass="33075">MNTEFLRTFLSVVQTKNFTHTAQISHLSQSTVSNRIMELEKIFDCQLFIRGNGTLELTESGKQLIAYAEEMLTVETTAQLLLNQVKMKAPYFMVSAVHAYYDSYLQSIISESIHQRLPYTLRLFLKHSHEVIQGVVTGKYDCGIAHHPSYYSRFDSILLCTDELVLVGADRKRKYEDGISFGQLKSLDIFHSSLFASHVEDLLYQQNTYRLSIDIASRVVPLVIQHGAYTFLPFTYARPLVEKGELYPITIEDYELPPLEYYFVYPKDHPYLDRIETLKNKLLSFV</sequence>
<evidence type="ECO:0000259" key="5">
    <source>
        <dbReference type="PROSITE" id="PS50931"/>
    </source>
</evidence>
<evidence type="ECO:0000256" key="4">
    <source>
        <dbReference type="ARBA" id="ARBA00023163"/>
    </source>
</evidence>